<name>A0A109N094_9BACI</name>
<dbReference type="PIRSF" id="PIRSF005690">
    <property type="entry name" value="GerBA"/>
    <property type="match status" value="1"/>
</dbReference>
<evidence type="ECO:0000256" key="1">
    <source>
        <dbReference type="ARBA" id="ARBA00004141"/>
    </source>
</evidence>
<dbReference type="InterPro" id="IPR050768">
    <property type="entry name" value="UPF0353/GerABKA_families"/>
</dbReference>
<feature type="region of interest" description="Disordered" evidence="5">
    <location>
        <begin position="1"/>
        <end position="21"/>
    </location>
</feature>
<dbReference type="Pfam" id="PF03323">
    <property type="entry name" value="GerA"/>
    <property type="match status" value="1"/>
</dbReference>
<gene>
    <name evidence="7" type="ORF">AS888_16010</name>
</gene>
<feature type="transmembrane region" description="Helical" evidence="6">
    <location>
        <begin position="294"/>
        <end position="316"/>
    </location>
</feature>
<evidence type="ECO:0000256" key="4">
    <source>
        <dbReference type="PIRNR" id="PIRNR005690"/>
    </source>
</evidence>
<evidence type="ECO:0000256" key="6">
    <source>
        <dbReference type="SAM" id="Phobius"/>
    </source>
</evidence>
<dbReference type="EMBL" id="LNNH01000012">
    <property type="protein sequence ID" value="KWW21113.1"/>
    <property type="molecule type" value="Genomic_DNA"/>
</dbReference>
<feature type="transmembrane region" description="Helical" evidence="6">
    <location>
        <begin position="420"/>
        <end position="445"/>
    </location>
</feature>
<evidence type="ECO:0000313" key="7">
    <source>
        <dbReference type="EMBL" id="KWW21113.1"/>
    </source>
</evidence>
<keyword evidence="6" id="KW-1133">Transmembrane helix</keyword>
<proteinExistence type="inferred from homology"/>
<dbReference type="AlphaFoldDB" id="A0A109N094"/>
<protein>
    <submittedName>
        <fullName evidence="7">Spore gernimation protein GerA</fullName>
    </submittedName>
</protein>
<comment type="caution">
    <text evidence="7">The sequence shown here is derived from an EMBL/GenBank/DDBJ whole genome shotgun (WGS) entry which is preliminary data.</text>
</comment>
<reference evidence="7 8" key="1">
    <citation type="submission" date="2015-11" db="EMBL/GenBank/DDBJ databases">
        <title>Genome Sequence of Bacillus simplex strain VanAntwerpen2.</title>
        <authorList>
            <person name="Couger M.B."/>
        </authorList>
    </citation>
    <scope>NUCLEOTIDE SEQUENCE [LARGE SCALE GENOMIC DNA]</scope>
    <source>
        <strain evidence="7 8">VanAntwerpen02</strain>
    </source>
</reference>
<comment type="subcellular location">
    <subcellularLocation>
        <location evidence="4">Cell membrane</location>
    </subcellularLocation>
    <subcellularLocation>
        <location evidence="1">Membrane</location>
        <topology evidence="1">Multi-pass membrane protein</topology>
    </subcellularLocation>
</comment>
<dbReference type="PANTHER" id="PTHR22550:SF5">
    <property type="entry name" value="LEUCINE ZIPPER PROTEIN 4"/>
    <property type="match status" value="1"/>
</dbReference>
<dbReference type="GO" id="GO:0005886">
    <property type="term" value="C:plasma membrane"/>
    <property type="evidence" value="ECO:0007669"/>
    <property type="project" value="UniProtKB-SubCell"/>
</dbReference>
<keyword evidence="8" id="KW-1185">Reference proteome</keyword>
<evidence type="ECO:0000256" key="5">
    <source>
        <dbReference type="SAM" id="MobiDB-lite"/>
    </source>
</evidence>
<dbReference type="PANTHER" id="PTHR22550">
    <property type="entry name" value="SPORE GERMINATION PROTEIN"/>
    <property type="match status" value="1"/>
</dbReference>
<accession>A0A109N094</accession>
<keyword evidence="3 4" id="KW-0472">Membrane</keyword>
<keyword evidence="6" id="KW-0812">Transmembrane</keyword>
<comment type="similarity">
    <text evidence="2 4">Belongs to the GerABKA family.</text>
</comment>
<evidence type="ECO:0000313" key="8">
    <source>
        <dbReference type="Proteomes" id="UP000064189"/>
    </source>
</evidence>
<organism evidence="7 8">
    <name type="scientific">Peribacillus simplex</name>
    <dbReference type="NCBI Taxonomy" id="1478"/>
    <lineage>
        <taxon>Bacteria</taxon>
        <taxon>Bacillati</taxon>
        <taxon>Bacillota</taxon>
        <taxon>Bacilli</taxon>
        <taxon>Bacillales</taxon>
        <taxon>Bacillaceae</taxon>
        <taxon>Peribacillus</taxon>
    </lineage>
</organism>
<dbReference type="Proteomes" id="UP000064189">
    <property type="component" value="Unassembled WGS sequence"/>
</dbReference>
<evidence type="ECO:0000256" key="2">
    <source>
        <dbReference type="ARBA" id="ARBA00005278"/>
    </source>
</evidence>
<dbReference type="InterPro" id="IPR004995">
    <property type="entry name" value="Spore_Ger"/>
</dbReference>
<sequence>MFNRRKSRQSSSQQKDNDDGINKNSEIRELFISFSTSYDFINHQGSYNDVGYWVSYYRSLIDAQELHKSVLSVIPTLEQISLEKLRDSIPIEDTLITSTKIVVEERIMRGHIAIRLDANLDECLLINVVAQHGRQVDKPELEFGIISPQEAFVEDIDINLNLVRKRLPVPSLQVTELTVGSLSKTKVAVLSIDGIVDNENVETVIQRINEIDFDEILDGSHLAQMLYDDTSTLFPLFLYTERPDRIASALAEGKVAMIVDRSSSALIAPTILLEYFITMEDYNMPWVPASAFRLLRIFAVIFSIFATPLYVAVLTYHYELIPKDLLETIVTSRNLIPFQPLIEALFLEISIELLREAAARLPTKVGQTLGIVGGIVIGQAAVVAGLTSNILLIIVALSALASFVTPIYKMGNAIRLLRFPFLIGAQIWGLLGITISAVFLMTHLIKLTSMGHPYLEPIYPFHLKDWKDSFVRLPFNLFKSRPINLRTENTARQSKPKQKIIKKNDFNE</sequence>
<evidence type="ECO:0000256" key="3">
    <source>
        <dbReference type="ARBA" id="ARBA00023136"/>
    </source>
</evidence>
<dbReference type="GO" id="GO:0009847">
    <property type="term" value="P:spore germination"/>
    <property type="evidence" value="ECO:0007669"/>
    <property type="project" value="UniProtKB-UniRule"/>
</dbReference>